<name>A0A2P8F759_9RHOB</name>
<dbReference type="AlphaFoldDB" id="A0A2P8F759"/>
<comment type="similarity">
    <text evidence="1">Belongs to the polysaccharide synthase family.</text>
</comment>
<dbReference type="InterPro" id="IPR051203">
    <property type="entry name" value="Polysaccharide_Synthase-Rel"/>
</dbReference>
<reference evidence="4 5" key="1">
    <citation type="submission" date="2018-03" db="EMBL/GenBank/DDBJ databases">
        <title>Genomic Encyclopedia of Archaeal and Bacterial Type Strains, Phase II (KMG-II): from individual species to whole genera.</title>
        <authorList>
            <person name="Goeker M."/>
        </authorList>
    </citation>
    <scope>NUCLEOTIDE SEQUENCE [LARGE SCALE GENOMIC DNA]</scope>
    <source>
        <strain evidence="4 5">DSM 100673</strain>
    </source>
</reference>
<dbReference type="CDD" id="cd05237">
    <property type="entry name" value="UDP_invert_4-6DH_SDR_e"/>
    <property type="match status" value="1"/>
</dbReference>
<dbReference type="InterPro" id="IPR003869">
    <property type="entry name" value="Polysac_CapD-like"/>
</dbReference>
<organism evidence="4 5">
    <name type="scientific">Shimia abyssi</name>
    <dbReference type="NCBI Taxonomy" id="1662395"/>
    <lineage>
        <taxon>Bacteria</taxon>
        <taxon>Pseudomonadati</taxon>
        <taxon>Pseudomonadota</taxon>
        <taxon>Alphaproteobacteria</taxon>
        <taxon>Rhodobacterales</taxon>
        <taxon>Roseobacteraceae</taxon>
    </lineage>
</organism>
<dbReference type="Pfam" id="PF02719">
    <property type="entry name" value="Polysacc_synt_2"/>
    <property type="match status" value="1"/>
</dbReference>
<gene>
    <name evidence="4" type="ORF">CLV88_1163</name>
</gene>
<evidence type="ECO:0000259" key="3">
    <source>
        <dbReference type="Pfam" id="PF02719"/>
    </source>
</evidence>
<dbReference type="Gene3D" id="3.40.50.720">
    <property type="entry name" value="NAD(P)-binding Rossmann-like Domain"/>
    <property type="match status" value="2"/>
</dbReference>
<evidence type="ECO:0000256" key="1">
    <source>
        <dbReference type="ARBA" id="ARBA00007430"/>
    </source>
</evidence>
<feature type="transmembrane region" description="Helical" evidence="2">
    <location>
        <begin position="111"/>
        <end position="138"/>
    </location>
</feature>
<protein>
    <submittedName>
        <fullName evidence="4">FlaA1/EpsC-like NDP-sugar epimerase</fullName>
    </submittedName>
</protein>
<proteinExistence type="inferred from homology"/>
<feature type="transmembrane region" description="Helical" evidence="2">
    <location>
        <begin position="15"/>
        <end position="37"/>
    </location>
</feature>
<keyword evidence="2" id="KW-0472">Membrane</keyword>
<accession>A0A2P8F759</accession>
<feature type="domain" description="Polysaccharide biosynthesis protein CapD-like" evidence="3">
    <location>
        <begin position="284"/>
        <end position="574"/>
    </location>
</feature>
<dbReference type="EMBL" id="PYGJ01000016">
    <property type="protein sequence ID" value="PSL17556.1"/>
    <property type="molecule type" value="Genomic_DNA"/>
</dbReference>
<feature type="transmembrane region" description="Helical" evidence="2">
    <location>
        <begin position="81"/>
        <end position="105"/>
    </location>
</feature>
<dbReference type="RefSeq" id="WP_106609888.1">
    <property type="nucleotide sequence ID" value="NZ_PYGJ01000016.1"/>
</dbReference>
<dbReference type="PANTHER" id="PTHR43318">
    <property type="entry name" value="UDP-N-ACETYLGLUCOSAMINE 4,6-DEHYDRATASE"/>
    <property type="match status" value="1"/>
</dbReference>
<sequence>MSSLLKNLSRHQKQMILIVVDLLLLPIAFVGALAVQRNTFPDYTVLREWSLLLVALCSTAFVFSWALGISRIRLSAYDIHGVWQTALFATLLGVAGAGLSVVFTVSFPGSFFVLFALVYFLTCATARIAMLQILLTIYRRAHTRCRVVIYGAGTTGIQLASALKTHEAIEAVAFVEDNPRLVGTRAAGLSVYPGFKLPDIIEKNEVHRVLLAMPSLSMPKQLQIAKHIETLGVEVQTLPSFSQLVGEEPLVNRLQNISPAAFLGRTHLSQNAPDLTNAYTHRVILISGAGGSIGCELSRQILAARPKRLVLFELNELALYNIEKELSALARDLDVDLIPILGSVTDARLVANVLKTNNVEIVLHAAAYKHVPLVEKNPLAGMANNVLGTHSLAREAMAAGVAKFILISTDKAVRPSNFMGASKRLAEMVVLDQASRSTVCVFSVVRFGNVLGSSGSVIPLFQEQIARGGPLTLTHRDTTRYFMTAQEAVQLVLHAGTFASGGEIFVLDMGKPMPIYDLARQIIEANGYTVRDSANPNGDIEIEIAGLRPGEKLHEELITNTPLQPTQHPKIMIAVDVGLPEIHVAAVIRAIRTAVASGDKKACTDIAVRWVDGYKRDRLQAKAFGLTTQVFGSTTQSD</sequence>
<evidence type="ECO:0000256" key="2">
    <source>
        <dbReference type="SAM" id="Phobius"/>
    </source>
</evidence>
<evidence type="ECO:0000313" key="5">
    <source>
        <dbReference type="Proteomes" id="UP000240418"/>
    </source>
</evidence>
<dbReference type="OrthoDB" id="9803111at2"/>
<evidence type="ECO:0000313" key="4">
    <source>
        <dbReference type="EMBL" id="PSL17556.1"/>
    </source>
</evidence>
<keyword evidence="2" id="KW-0812">Transmembrane</keyword>
<keyword evidence="5" id="KW-1185">Reference proteome</keyword>
<dbReference type="InterPro" id="IPR029063">
    <property type="entry name" value="SAM-dependent_MTases_sf"/>
</dbReference>
<dbReference type="Pfam" id="PF13727">
    <property type="entry name" value="CoA_binding_3"/>
    <property type="match status" value="1"/>
</dbReference>
<keyword evidence="2" id="KW-1133">Transmembrane helix</keyword>
<dbReference type="SUPFAM" id="SSF53335">
    <property type="entry name" value="S-adenosyl-L-methionine-dependent methyltransferases"/>
    <property type="match status" value="1"/>
</dbReference>
<dbReference type="SUPFAM" id="SSF51735">
    <property type="entry name" value="NAD(P)-binding Rossmann-fold domains"/>
    <property type="match status" value="1"/>
</dbReference>
<dbReference type="InterPro" id="IPR036291">
    <property type="entry name" value="NAD(P)-bd_dom_sf"/>
</dbReference>
<feature type="transmembrane region" description="Helical" evidence="2">
    <location>
        <begin position="49"/>
        <end position="69"/>
    </location>
</feature>
<comment type="caution">
    <text evidence="4">The sequence shown here is derived from an EMBL/GenBank/DDBJ whole genome shotgun (WGS) entry which is preliminary data.</text>
</comment>
<dbReference type="Proteomes" id="UP000240418">
    <property type="component" value="Unassembled WGS sequence"/>
</dbReference>
<dbReference type="PANTHER" id="PTHR43318:SF1">
    <property type="entry name" value="POLYSACCHARIDE BIOSYNTHESIS PROTEIN EPSC-RELATED"/>
    <property type="match status" value="1"/>
</dbReference>